<reference evidence="3 4" key="1">
    <citation type="submission" date="2015-01" db="EMBL/GenBank/DDBJ databases">
        <title>Ahrensia donghaiensis sp. nov., a novel dimethylsulphoniopropionate-cleavage bacterium isolated from seawater and emended descriptions of the genus Ahrensia and Ahrensia kielensis.</title>
        <authorList>
            <person name="Liu J."/>
        </authorList>
    </citation>
    <scope>NUCLEOTIDE SEQUENCE [LARGE SCALE GENOMIC DNA]</scope>
    <source>
        <strain evidence="3 4">LZD062</strain>
    </source>
</reference>
<feature type="domain" description="DUF112" evidence="2">
    <location>
        <begin position="16"/>
        <end position="435"/>
    </location>
</feature>
<keyword evidence="1" id="KW-0472">Membrane</keyword>
<feature type="transmembrane region" description="Helical" evidence="1">
    <location>
        <begin position="105"/>
        <end position="131"/>
    </location>
</feature>
<sequence>MTLIDILIQLFSVDTLLLTAGGTLAGILLGAIPGLSGPIGVAILLPLTFGMEPANGLLMLGGIYMGATVGGSISAILLNAPGTGEASCTALDGFPLAQQGRAKDALYYSVFSSFLGGLAGVLALLFLTPLLASIALKFGPPEMFMLGLAGLTIVGSLSGSQLSKGFFAVSFGILISLVGTDINTGQYRFTFGINELRAGIDLIPLIVGFFAIAEMVTLARTGSGSFVDVPMLNTSFLEAAKKVLRRGFLVLRTSLLGVGIGILPGTGGAVAAFVGYGEAKRISKSPETFGKGNPEGIIAAESANNAAVGGSLIPLLALGIPGSATAAILYGALTIQGLVPGPKLLTDYHDITLTFMSGMLVTVFVLLFVGVLSAKLFAPILKLKVAYIIPAVIVFSAIGVYSVRNSLLDLGLMMVFGIIGIVFKKFKIPPAPVLLGSILGPMVEQNFGRTLRFAGFEDQSFFTYLLSRPISAILLAFVVLLIFANVRSIVKSRGQETSNEG</sequence>
<feature type="transmembrane region" description="Helical" evidence="1">
    <location>
        <begin position="143"/>
        <end position="159"/>
    </location>
</feature>
<feature type="transmembrane region" description="Helical" evidence="1">
    <location>
        <begin position="353"/>
        <end position="373"/>
    </location>
</feature>
<dbReference type="OrthoDB" id="7793556at2"/>
<proteinExistence type="predicted"/>
<accession>A0A0M9GL97</accession>
<evidence type="ECO:0000313" key="3">
    <source>
        <dbReference type="EMBL" id="KPB00373.1"/>
    </source>
</evidence>
<feature type="transmembrane region" description="Helical" evidence="1">
    <location>
        <begin position="312"/>
        <end position="333"/>
    </location>
</feature>
<feature type="transmembrane region" description="Helical" evidence="1">
    <location>
        <begin position="461"/>
        <end position="483"/>
    </location>
</feature>
<comment type="caution">
    <text evidence="3">The sequence shown here is derived from an EMBL/GenBank/DDBJ whole genome shotgun (WGS) entry which is preliminary data.</text>
</comment>
<evidence type="ECO:0000256" key="1">
    <source>
        <dbReference type="SAM" id="Phobius"/>
    </source>
</evidence>
<dbReference type="PANTHER" id="PTHR35342:SF5">
    <property type="entry name" value="TRICARBOXYLIC TRANSPORT PROTEIN"/>
    <property type="match status" value="1"/>
</dbReference>
<feature type="transmembrane region" description="Helical" evidence="1">
    <location>
        <begin position="255"/>
        <end position="276"/>
    </location>
</feature>
<name>A0A0M9GL97_9HYPH</name>
<feature type="transmembrane region" description="Helical" evidence="1">
    <location>
        <begin position="57"/>
        <end position="77"/>
    </location>
</feature>
<dbReference type="Pfam" id="PF01970">
    <property type="entry name" value="TctA"/>
    <property type="match status" value="1"/>
</dbReference>
<gene>
    <name evidence="3" type="ORF">SU32_14040</name>
</gene>
<keyword evidence="4" id="KW-1185">Reference proteome</keyword>
<dbReference type="InterPro" id="IPR002823">
    <property type="entry name" value="DUF112_TM"/>
</dbReference>
<evidence type="ECO:0000259" key="2">
    <source>
        <dbReference type="Pfam" id="PF01970"/>
    </source>
</evidence>
<dbReference type="PATRIC" id="fig|1514904.3.peg.1944"/>
<dbReference type="EMBL" id="JXMU01000023">
    <property type="protein sequence ID" value="KPB00373.1"/>
    <property type="molecule type" value="Genomic_DNA"/>
</dbReference>
<feature type="transmembrane region" description="Helical" evidence="1">
    <location>
        <begin position="385"/>
        <end position="403"/>
    </location>
</feature>
<keyword evidence="1" id="KW-0812">Transmembrane</keyword>
<dbReference type="AlphaFoldDB" id="A0A0M9GL97"/>
<evidence type="ECO:0000313" key="4">
    <source>
        <dbReference type="Proteomes" id="UP000038011"/>
    </source>
</evidence>
<feature type="transmembrane region" description="Helical" evidence="1">
    <location>
        <begin position="20"/>
        <end position="45"/>
    </location>
</feature>
<dbReference type="Proteomes" id="UP000038011">
    <property type="component" value="Unassembled WGS sequence"/>
</dbReference>
<dbReference type="STRING" id="1514904.SU32_14040"/>
<keyword evidence="1" id="KW-1133">Transmembrane helix</keyword>
<organism evidence="3 4">
    <name type="scientific">Ahrensia marina</name>
    <dbReference type="NCBI Taxonomy" id="1514904"/>
    <lineage>
        <taxon>Bacteria</taxon>
        <taxon>Pseudomonadati</taxon>
        <taxon>Pseudomonadota</taxon>
        <taxon>Alphaproteobacteria</taxon>
        <taxon>Hyphomicrobiales</taxon>
        <taxon>Ahrensiaceae</taxon>
        <taxon>Ahrensia</taxon>
    </lineage>
</organism>
<dbReference type="PANTHER" id="PTHR35342">
    <property type="entry name" value="TRICARBOXYLIC TRANSPORT PROTEIN"/>
    <property type="match status" value="1"/>
</dbReference>
<protein>
    <recommendedName>
        <fullName evidence="2">DUF112 domain-containing protein</fullName>
    </recommendedName>
</protein>
<feature type="transmembrane region" description="Helical" evidence="1">
    <location>
        <begin position="202"/>
        <end position="222"/>
    </location>
</feature>
<dbReference type="RefSeq" id="WP_054000009.1">
    <property type="nucleotide sequence ID" value="NZ_JXMU01000023.1"/>
</dbReference>